<name>A0AAD9TKC6_9ROSI</name>
<dbReference type="PANTHER" id="PTHR11581:SF0">
    <property type="entry name" value="SMALL RIBOSOMAL SUBUNIT PROTEIN ES4"/>
    <property type="match status" value="1"/>
</dbReference>
<comment type="caution">
    <text evidence="2">The sequence shown here is derived from an EMBL/GenBank/DDBJ whole genome shotgun (WGS) entry which is preliminary data.</text>
</comment>
<protein>
    <recommendedName>
        <fullName evidence="1">Small ribosomal subunit protein eS4 C-terminal domain-containing protein</fullName>
    </recommendedName>
</protein>
<organism evidence="2 3">
    <name type="scientific">Dipteronia dyeriana</name>
    <dbReference type="NCBI Taxonomy" id="168575"/>
    <lineage>
        <taxon>Eukaryota</taxon>
        <taxon>Viridiplantae</taxon>
        <taxon>Streptophyta</taxon>
        <taxon>Embryophyta</taxon>
        <taxon>Tracheophyta</taxon>
        <taxon>Spermatophyta</taxon>
        <taxon>Magnoliopsida</taxon>
        <taxon>eudicotyledons</taxon>
        <taxon>Gunneridae</taxon>
        <taxon>Pentapetalae</taxon>
        <taxon>rosids</taxon>
        <taxon>malvids</taxon>
        <taxon>Sapindales</taxon>
        <taxon>Sapindaceae</taxon>
        <taxon>Hippocastanoideae</taxon>
        <taxon>Acereae</taxon>
        <taxon>Dipteronia</taxon>
    </lineage>
</organism>
<dbReference type="GO" id="GO:0022627">
    <property type="term" value="C:cytosolic small ribosomal subunit"/>
    <property type="evidence" value="ECO:0007669"/>
    <property type="project" value="TreeGrafter"/>
</dbReference>
<evidence type="ECO:0000313" key="3">
    <source>
        <dbReference type="Proteomes" id="UP001280121"/>
    </source>
</evidence>
<evidence type="ECO:0000313" key="2">
    <source>
        <dbReference type="EMBL" id="KAK2637204.1"/>
    </source>
</evidence>
<keyword evidence="3" id="KW-1185">Reference proteome</keyword>
<sequence>MSQNLTVQEARGHEFETRQSNVYTIGKGKKPWVSFPMGKGIKLSVDEEARKRHPTTQATA</sequence>
<dbReference type="EMBL" id="JANJYI010000009">
    <property type="protein sequence ID" value="KAK2637204.1"/>
    <property type="molecule type" value="Genomic_DNA"/>
</dbReference>
<dbReference type="PANTHER" id="PTHR11581">
    <property type="entry name" value="30S/40S RIBOSOMAL PROTEIN S4"/>
    <property type="match status" value="1"/>
</dbReference>
<dbReference type="AlphaFoldDB" id="A0AAD9TKC6"/>
<accession>A0AAD9TKC6</accession>
<dbReference type="InterPro" id="IPR014722">
    <property type="entry name" value="Rib_uL2_dom2"/>
</dbReference>
<dbReference type="InterPro" id="IPR000876">
    <property type="entry name" value="Ribosomal_eS4"/>
</dbReference>
<dbReference type="InterPro" id="IPR032277">
    <property type="entry name" value="Ribosomal_eS4_C"/>
</dbReference>
<proteinExistence type="predicted"/>
<reference evidence="2" key="1">
    <citation type="journal article" date="2023" name="Plant J.">
        <title>Genome sequences and population genomics provide insights into the demographic history, inbreeding, and mutation load of two 'living fossil' tree species of Dipteronia.</title>
        <authorList>
            <person name="Feng Y."/>
            <person name="Comes H.P."/>
            <person name="Chen J."/>
            <person name="Zhu S."/>
            <person name="Lu R."/>
            <person name="Zhang X."/>
            <person name="Li P."/>
            <person name="Qiu J."/>
            <person name="Olsen K.M."/>
            <person name="Qiu Y."/>
        </authorList>
    </citation>
    <scope>NUCLEOTIDE SEQUENCE</scope>
    <source>
        <strain evidence="2">KIB01</strain>
    </source>
</reference>
<dbReference type="Gene3D" id="2.30.30.30">
    <property type="match status" value="1"/>
</dbReference>
<feature type="domain" description="Small ribosomal subunit protein eS4 C-terminal" evidence="1">
    <location>
        <begin position="10"/>
        <end position="53"/>
    </location>
</feature>
<dbReference type="GO" id="GO:0003723">
    <property type="term" value="F:RNA binding"/>
    <property type="evidence" value="ECO:0007669"/>
    <property type="project" value="TreeGrafter"/>
</dbReference>
<dbReference type="Pfam" id="PF16121">
    <property type="entry name" value="40S_S4_C"/>
    <property type="match status" value="1"/>
</dbReference>
<gene>
    <name evidence="2" type="ORF">Ddye_031996</name>
</gene>
<evidence type="ECO:0000259" key="1">
    <source>
        <dbReference type="Pfam" id="PF16121"/>
    </source>
</evidence>
<dbReference type="GO" id="GO:0006412">
    <property type="term" value="P:translation"/>
    <property type="evidence" value="ECO:0007669"/>
    <property type="project" value="InterPro"/>
</dbReference>
<dbReference type="GO" id="GO:0003735">
    <property type="term" value="F:structural constituent of ribosome"/>
    <property type="evidence" value="ECO:0007669"/>
    <property type="project" value="InterPro"/>
</dbReference>
<dbReference type="Proteomes" id="UP001280121">
    <property type="component" value="Unassembled WGS sequence"/>
</dbReference>